<comment type="subcellular location">
    <subcellularLocation>
        <location evidence="1">Nucleus</location>
    </subcellularLocation>
</comment>
<dbReference type="PANTHER" id="PTHR13763:SF0">
    <property type="entry name" value="BREAST CANCER TYPE 1 SUSCEPTIBILITY PROTEIN"/>
    <property type="match status" value="1"/>
</dbReference>
<feature type="region of interest" description="Disordered" evidence="6">
    <location>
        <begin position="174"/>
        <end position="198"/>
    </location>
</feature>
<feature type="region of interest" description="Disordered" evidence="6">
    <location>
        <begin position="115"/>
        <end position="140"/>
    </location>
</feature>
<evidence type="ECO:0000259" key="7">
    <source>
        <dbReference type="PROSITE" id="PS50172"/>
    </source>
</evidence>
<gene>
    <name evidence="8" type="ORF">AMK59_6735</name>
</gene>
<evidence type="ECO:0000256" key="4">
    <source>
        <dbReference type="ARBA" id="ARBA00023204"/>
    </source>
</evidence>
<evidence type="ECO:0000256" key="1">
    <source>
        <dbReference type="ARBA" id="ARBA00004123"/>
    </source>
</evidence>
<protein>
    <recommendedName>
        <fullName evidence="7">BRCT domain-containing protein</fullName>
    </recommendedName>
</protein>
<name>A0A0T6AZC4_9SCAR</name>
<dbReference type="PANTHER" id="PTHR13763">
    <property type="entry name" value="BREAST CANCER TYPE 1 SUSCEPTIBILITY PROTEIN BRCA1"/>
    <property type="match status" value="1"/>
</dbReference>
<dbReference type="GO" id="GO:0004842">
    <property type="term" value="F:ubiquitin-protein transferase activity"/>
    <property type="evidence" value="ECO:0007669"/>
    <property type="project" value="TreeGrafter"/>
</dbReference>
<keyword evidence="2" id="KW-0677">Repeat</keyword>
<dbReference type="OrthoDB" id="6105938at2759"/>
<dbReference type="InterPro" id="IPR001357">
    <property type="entry name" value="BRCT_dom"/>
</dbReference>
<feature type="compositionally biased region" description="Polar residues" evidence="6">
    <location>
        <begin position="1090"/>
        <end position="1100"/>
    </location>
</feature>
<feature type="domain" description="BRCT" evidence="7">
    <location>
        <begin position="1248"/>
        <end position="1346"/>
    </location>
</feature>
<evidence type="ECO:0000313" key="9">
    <source>
        <dbReference type="Proteomes" id="UP000051574"/>
    </source>
</evidence>
<dbReference type="EMBL" id="LJIG01022450">
    <property type="protein sequence ID" value="KRT80531.1"/>
    <property type="molecule type" value="Genomic_DNA"/>
</dbReference>
<evidence type="ECO:0000256" key="6">
    <source>
        <dbReference type="SAM" id="MobiDB-lite"/>
    </source>
</evidence>
<keyword evidence="9" id="KW-1185">Reference proteome</keyword>
<dbReference type="Gene3D" id="3.40.50.10190">
    <property type="entry name" value="BRCT domain"/>
    <property type="match status" value="2"/>
</dbReference>
<proteinExistence type="predicted"/>
<feature type="region of interest" description="Disordered" evidence="6">
    <location>
        <begin position="1080"/>
        <end position="1100"/>
    </location>
</feature>
<organism evidence="8 9">
    <name type="scientific">Oryctes borbonicus</name>
    <dbReference type="NCBI Taxonomy" id="1629725"/>
    <lineage>
        <taxon>Eukaryota</taxon>
        <taxon>Metazoa</taxon>
        <taxon>Ecdysozoa</taxon>
        <taxon>Arthropoda</taxon>
        <taxon>Hexapoda</taxon>
        <taxon>Insecta</taxon>
        <taxon>Pterygota</taxon>
        <taxon>Neoptera</taxon>
        <taxon>Endopterygota</taxon>
        <taxon>Coleoptera</taxon>
        <taxon>Polyphaga</taxon>
        <taxon>Scarabaeiformia</taxon>
        <taxon>Scarabaeidae</taxon>
        <taxon>Dynastinae</taxon>
        <taxon>Oryctes</taxon>
    </lineage>
</organism>
<evidence type="ECO:0000256" key="5">
    <source>
        <dbReference type="ARBA" id="ARBA00023242"/>
    </source>
</evidence>
<dbReference type="GO" id="GO:0000724">
    <property type="term" value="P:double-strand break repair via homologous recombination"/>
    <property type="evidence" value="ECO:0007669"/>
    <property type="project" value="TreeGrafter"/>
</dbReference>
<dbReference type="InterPro" id="IPR031099">
    <property type="entry name" value="BRCA1-associated"/>
</dbReference>
<evidence type="ECO:0000256" key="2">
    <source>
        <dbReference type="ARBA" id="ARBA00022737"/>
    </source>
</evidence>
<sequence>MLMEPSPVSYTIKKQSNHRTYTKKKNKNITEEATQKLSFEDNWHQLRIVEWLSDNRNEFERLTQTQLVIDDDSESSTSSLDLPSISQEGKLIQGTSKNKRLVNRRTKSLEYKVKRSKIKSKRHNSYSGDSGNDVEDLNIEDADSEDMLRREQRNIMQMIEEKCLSIIDSQAMLQDKENDSKKQKKTRKRTKKNQGNETIDQSIGWTRIQKVNKSININNREMKKLCVSSTSSTKPGKKCTAGNSFQGQNKKVGEVLKLSSEYELCRADLNKGNVETFNLQDVESSIENNICGSIDEYNLSSKKDEVAINIPKGSMKEKLVTIIDNVQADVPQIETTLGTVRRHNHSNFISESNHDINKQSKQTPYGGSIFLDKHENEDLFFSPTQEIVEDSYIDKVHQELRGLFSSPETIEKDKSPDIDKENTSSEEFDEIGVILQQLCTSASKLKKSWKDNINLDVLIQCIEKLKSLIGVLRIKGEIPFVLQKGNKVCINSAAQTEDCDSSGFKISLTVDSKTLVKCNAAVQTDASAQMFAFDRKSVAVQTTEACEMVVSTTKLDGVNGKLLASEEAICIGSDSNVSSRASEIFVNNDEFADHYKENYQFTELLDGIDFDTQTILDINKKSIQNSSLNKRNCNTQSQKQIKKKMLFNKDELPAKPIEVCSSNSGIEIIENEEATHLTERKSSDTQEVVKNKSTPNSTLSFSLTQEDNNCVDNSLVKRFKRVRALLEDCEYGEIKKLKKQENPYFMPQLSAEIISQAPEEVAEFKLTTQSNTSPSMQISQTLNYDEYLDRIMNNNGQTNVKISISKRDLPSTSKQTKSQCIIDKCNALIREAATSSVSPPAKKMSKEFDITSQGIVQEFNQPFDEAMINKQVLQVTPKKVDTLKESTSCKDVEIGIEDEIPFSSVVCIANEFPEEMEPISFKSVAPNKSLSEIMLQNVLLQKQDVNDEASKLQYNLEDERCKVAERIERGSQNSEELFSDSDVDVIEETPKKNQSSNNRFSFSRALPDRHCINKAPVGLPPSENSPDVILATDVTSYSNKTFDPSSAFQDCNAVLTNESQDMLLHLNKFCEKSTTACKEDSQQLPRDKPSTSNAINTPNSLSVQRDLNLTDFALKSKLNYISQTKSSQESKRSNIQSLKHSHKPCISCTRLGRDQIIAISSLTNKKLATYSTTFNSSVTHMIVSVNEKNCIQDHTMKFISAVAAGIWVLGFKWVQECLAQNKIISEEPYEALDVSGVPGPKMSRLMRSERPLLKGFLIHVAPPFVSISEPDLENVIRMLGGKTVPTLEGLGQISGIRLIITEAKQTQDFQIYETWLEVFKVVTVDIEWLSRSVAQFQLLSLKPFSLCSDDNISQLGYPEELLADTPFSFSQSMHV</sequence>
<keyword evidence="4" id="KW-0234">DNA repair</keyword>
<feature type="domain" description="BRCT" evidence="7">
    <location>
        <begin position="1168"/>
        <end position="1231"/>
    </location>
</feature>
<keyword evidence="5" id="KW-0539">Nucleus</keyword>
<accession>A0A0T6AZC4</accession>
<keyword evidence="3" id="KW-0227">DNA damage</keyword>
<dbReference type="PROSITE" id="PS50172">
    <property type="entry name" value="BRCT"/>
    <property type="match status" value="2"/>
</dbReference>
<feature type="compositionally biased region" description="Basic residues" evidence="6">
    <location>
        <begin position="182"/>
        <end position="192"/>
    </location>
</feature>
<dbReference type="GO" id="GO:0045944">
    <property type="term" value="P:positive regulation of transcription by RNA polymerase II"/>
    <property type="evidence" value="ECO:0007669"/>
    <property type="project" value="TreeGrafter"/>
</dbReference>
<dbReference type="SMART" id="SM00292">
    <property type="entry name" value="BRCT"/>
    <property type="match status" value="2"/>
</dbReference>
<dbReference type="GO" id="GO:0070531">
    <property type="term" value="C:BRCA1-A complex"/>
    <property type="evidence" value="ECO:0007669"/>
    <property type="project" value="TreeGrafter"/>
</dbReference>
<reference evidence="8 9" key="1">
    <citation type="submission" date="2015-09" db="EMBL/GenBank/DDBJ databases">
        <title>Draft genome of the scarab beetle Oryctes borbonicus.</title>
        <authorList>
            <person name="Meyer J.M."/>
            <person name="Markov G.V."/>
            <person name="Baskaran P."/>
            <person name="Herrmann M."/>
            <person name="Sommer R.J."/>
            <person name="Roedelsperger C."/>
        </authorList>
    </citation>
    <scope>NUCLEOTIDE SEQUENCE [LARGE SCALE GENOMIC DNA]</scope>
    <source>
        <strain evidence="8">OB123</strain>
        <tissue evidence="8">Whole animal</tissue>
    </source>
</reference>
<comment type="caution">
    <text evidence="8">The sequence shown here is derived from an EMBL/GenBank/DDBJ whole genome shotgun (WGS) entry which is preliminary data.</text>
</comment>
<dbReference type="SUPFAM" id="SSF52113">
    <property type="entry name" value="BRCT domain"/>
    <property type="match status" value="2"/>
</dbReference>
<feature type="compositionally biased region" description="Basic and acidic residues" evidence="6">
    <location>
        <begin position="1080"/>
        <end position="1089"/>
    </location>
</feature>
<dbReference type="Proteomes" id="UP000051574">
    <property type="component" value="Unassembled WGS sequence"/>
</dbReference>
<dbReference type="GO" id="GO:0031436">
    <property type="term" value="C:BRCA1-BARD1 complex"/>
    <property type="evidence" value="ECO:0007669"/>
    <property type="project" value="TreeGrafter"/>
</dbReference>
<dbReference type="InterPro" id="IPR036420">
    <property type="entry name" value="BRCT_dom_sf"/>
</dbReference>
<evidence type="ECO:0000313" key="8">
    <source>
        <dbReference type="EMBL" id="KRT80531.1"/>
    </source>
</evidence>
<feature type="compositionally biased region" description="Basic residues" evidence="6">
    <location>
        <begin position="115"/>
        <end position="124"/>
    </location>
</feature>
<evidence type="ECO:0000256" key="3">
    <source>
        <dbReference type="ARBA" id="ARBA00022763"/>
    </source>
</evidence>